<evidence type="ECO:0000259" key="2">
    <source>
        <dbReference type="Pfam" id="PF12728"/>
    </source>
</evidence>
<dbReference type="InterPro" id="IPR041657">
    <property type="entry name" value="HTH_17"/>
</dbReference>
<name>A0A386ZEK5_9NOCA</name>
<evidence type="ECO:0000256" key="1">
    <source>
        <dbReference type="SAM" id="MobiDB-lite"/>
    </source>
</evidence>
<feature type="region of interest" description="Disordered" evidence="1">
    <location>
        <begin position="59"/>
        <end position="80"/>
    </location>
</feature>
<evidence type="ECO:0000313" key="4">
    <source>
        <dbReference type="Proteomes" id="UP000267164"/>
    </source>
</evidence>
<dbReference type="RefSeq" id="WP_120739706.1">
    <property type="nucleotide sequence ID" value="NZ_CP032568.1"/>
</dbReference>
<dbReference type="SUPFAM" id="SSF46955">
    <property type="entry name" value="Putative DNA-binding domain"/>
    <property type="match status" value="1"/>
</dbReference>
<dbReference type="EMBL" id="CP032568">
    <property type="protein sequence ID" value="AYF76312.1"/>
    <property type="molecule type" value="Genomic_DNA"/>
</dbReference>
<dbReference type="GO" id="GO:0003677">
    <property type="term" value="F:DNA binding"/>
    <property type="evidence" value="ECO:0007669"/>
    <property type="project" value="UniProtKB-KW"/>
</dbReference>
<proteinExistence type="predicted"/>
<dbReference type="OrthoDB" id="194758at2"/>
<keyword evidence="3" id="KW-0238">DNA-binding</keyword>
<reference evidence="3 4" key="1">
    <citation type="submission" date="2018-09" db="EMBL/GenBank/DDBJ databases">
        <title>Nocardia yunnanensis sp. nov., an actinomycete isolated from a soil sample.</title>
        <authorList>
            <person name="Zhang J."/>
        </authorList>
    </citation>
    <scope>NUCLEOTIDE SEQUENCE [LARGE SCALE GENOMIC DNA]</scope>
    <source>
        <strain evidence="3 4">CFHS0054</strain>
    </source>
</reference>
<gene>
    <name evidence="3" type="ORF">D7D52_23570</name>
</gene>
<dbReference type="KEGG" id="nyu:D7D52_23570"/>
<dbReference type="Pfam" id="PF12728">
    <property type="entry name" value="HTH_17"/>
    <property type="match status" value="1"/>
</dbReference>
<dbReference type="InterPro" id="IPR009061">
    <property type="entry name" value="DNA-bd_dom_put_sf"/>
</dbReference>
<accession>A0A386ZEK5</accession>
<evidence type="ECO:0000313" key="3">
    <source>
        <dbReference type="EMBL" id="AYF76312.1"/>
    </source>
</evidence>
<protein>
    <submittedName>
        <fullName evidence="3">DNA-binding protein</fullName>
    </submittedName>
</protein>
<keyword evidence="4" id="KW-1185">Reference proteome</keyword>
<dbReference type="AlphaFoldDB" id="A0A386ZEK5"/>
<dbReference type="Proteomes" id="UP000267164">
    <property type="component" value="Chromosome"/>
</dbReference>
<sequence length="80" mass="9189">MDADDEIWLSSEEVARRLKIPQKTLAVWASGHRGPRFAHIGRFRRYNLDDLLAWEEEQLEHGGGSNICSRNPPPHGRKGR</sequence>
<organism evidence="3 4">
    <name type="scientific">Nocardia yunnanensis</name>
    <dbReference type="NCBI Taxonomy" id="2382165"/>
    <lineage>
        <taxon>Bacteria</taxon>
        <taxon>Bacillati</taxon>
        <taxon>Actinomycetota</taxon>
        <taxon>Actinomycetes</taxon>
        <taxon>Mycobacteriales</taxon>
        <taxon>Nocardiaceae</taxon>
        <taxon>Nocardia</taxon>
    </lineage>
</organism>
<feature type="domain" description="Helix-turn-helix" evidence="2">
    <location>
        <begin position="8"/>
        <end position="58"/>
    </location>
</feature>